<dbReference type="EMBL" id="ADBV01007101">
    <property type="protein sequence ID" value="EJW77991.1"/>
    <property type="molecule type" value="Genomic_DNA"/>
</dbReference>
<reference evidence="2" key="1">
    <citation type="submission" date="2012-08" db="EMBL/GenBank/DDBJ databases">
        <title>The Genome Sequence of Wuchereria bancrofti.</title>
        <authorList>
            <person name="Nutman T.B."/>
            <person name="Fink D.L."/>
            <person name="Russ C."/>
            <person name="Young S."/>
            <person name="Zeng Q."/>
            <person name="Koehrsen M."/>
            <person name="Alvarado L."/>
            <person name="Berlin A."/>
            <person name="Chapman S.B."/>
            <person name="Chen Z."/>
            <person name="Freedman E."/>
            <person name="Gellesch M."/>
            <person name="Goldberg J."/>
            <person name="Griggs A."/>
            <person name="Gujja S."/>
            <person name="Heilman E.R."/>
            <person name="Heiman D."/>
            <person name="Hepburn T."/>
            <person name="Howarth C."/>
            <person name="Jen D."/>
            <person name="Larson L."/>
            <person name="Lewis B."/>
            <person name="Mehta T."/>
            <person name="Park D."/>
            <person name="Pearson M."/>
            <person name="Roberts A."/>
            <person name="Saif S."/>
            <person name="Shea T."/>
            <person name="Shenoy N."/>
            <person name="Sisk P."/>
            <person name="Stolte C."/>
            <person name="Sykes S."/>
            <person name="Walk T."/>
            <person name="White J."/>
            <person name="Yandava C."/>
            <person name="Haas B."/>
            <person name="Henn M.R."/>
            <person name="Nusbaum C."/>
            <person name="Birren B."/>
        </authorList>
    </citation>
    <scope>NUCLEOTIDE SEQUENCE [LARGE SCALE GENOMIC DNA]</scope>
    <source>
        <strain evidence="2">NA</strain>
    </source>
</reference>
<evidence type="ECO:0000313" key="1">
    <source>
        <dbReference type="EMBL" id="EJW77991.1"/>
    </source>
</evidence>
<proteinExistence type="predicted"/>
<evidence type="ECO:0000313" key="2">
    <source>
        <dbReference type="Proteomes" id="UP000004810"/>
    </source>
</evidence>
<protein>
    <submittedName>
        <fullName evidence="1">Uncharacterized protein</fullName>
    </submittedName>
</protein>
<gene>
    <name evidence="1" type="ORF">WUBG_11099</name>
</gene>
<comment type="caution">
    <text evidence="1">The sequence shown here is derived from an EMBL/GenBank/DDBJ whole genome shotgun (WGS) entry which is preliminary data.</text>
</comment>
<dbReference type="Proteomes" id="UP000004810">
    <property type="component" value="Unassembled WGS sequence"/>
</dbReference>
<sequence>MYGAAQQGEIGGRVTMLAAVARLEEKSRDTLESGRGAPLVPDEKGIVEDTFRTDKFAFDPELGQMLCRYSKVQDESSIPFPNRSPVTSPIPTTKIGFCLS</sequence>
<dbReference type="AlphaFoldDB" id="J9E6R5"/>
<name>J9E6R5_WUCBA</name>
<organism evidence="1 2">
    <name type="scientific">Wuchereria bancrofti</name>
    <dbReference type="NCBI Taxonomy" id="6293"/>
    <lineage>
        <taxon>Eukaryota</taxon>
        <taxon>Metazoa</taxon>
        <taxon>Ecdysozoa</taxon>
        <taxon>Nematoda</taxon>
        <taxon>Chromadorea</taxon>
        <taxon>Rhabditida</taxon>
        <taxon>Spirurina</taxon>
        <taxon>Spiruromorpha</taxon>
        <taxon>Filarioidea</taxon>
        <taxon>Onchocercidae</taxon>
        <taxon>Wuchereria</taxon>
    </lineage>
</organism>
<accession>J9E6R5</accession>